<name>A0ABQ8GWC5_9PEZI</name>
<feature type="region of interest" description="Disordered" evidence="2">
    <location>
        <begin position="635"/>
        <end position="680"/>
    </location>
</feature>
<accession>A0ABQ8GWC5</accession>
<dbReference type="InterPro" id="IPR004276">
    <property type="entry name" value="GlycoTrans_28_N"/>
</dbReference>
<evidence type="ECO:0008006" key="7">
    <source>
        <dbReference type="Google" id="ProtNLM"/>
    </source>
</evidence>
<protein>
    <recommendedName>
        <fullName evidence="7">UDP-glucuronosyl/UDP-glucosyltransferase</fullName>
    </recommendedName>
</protein>
<dbReference type="CDD" id="cd03784">
    <property type="entry name" value="GT1_Gtf-like"/>
    <property type="match status" value="1"/>
</dbReference>
<dbReference type="SUPFAM" id="SSF53756">
    <property type="entry name" value="UDP-Glycosyltransferase/glycogen phosphorylase"/>
    <property type="match status" value="1"/>
</dbReference>
<dbReference type="Pfam" id="PF06722">
    <property type="entry name" value="EryCIII-like_C"/>
    <property type="match status" value="1"/>
</dbReference>
<keyword evidence="6" id="KW-1185">Reference proteome</keyword>
<evidence type="ECO:0000256" key="1">
    <source>
        <dbReference type="ARBA" id="ARBA00022679"/>
    </source>
</evidence>
<dbReference type="PANTHER" id="PTHR48050:SF27">
    <property type="entry name" value="GLUCOSYLTRANSFERASE, PUTATIVE (AFU_ORTHOLOGUE AFUA_7G04880)-RELATED"/>
    <property type="match status" value="1"/>
</dbReference>
<dbReference type="InterPro" id="IPR050426">
    <property type="entry name" value="Glycosyltransferase_28"/>
</dbReference>
<evidence type="ECO:0000259" key="3">
    <source>
        <dbReference type="Pfam" id="PF03033"/>
    </source>
</evidence>
<gene>
    <name evidence="5" type="ORF">B0J12DRAFT_707007</name>
</gene>
<feature type="domain" description="Erythromycin biosynthesis protein CIII-like C-terminal" evidence="4">
    <location>
        <begin position="414"/>
        <end position="512"/>
    </location>
</feature>
<reference evidence="5 6" key="1">
    <citation type="journal article" date="2021" name="Nat. Commun.">
        <title>Genetic determinants of endophytism in the Arabidopsis root mycobiome.</title>
        <authorList>
            <person name="Mesny F."/>
            <person name="Miyauchi S."/>
            <person name="Thiergart T."/>
            <person name="Pickel B."/>
            <person name="Atanasova L."/>
            <person name="Karlsson M."/>
            <person name="Huettel B."/>
            <person name="Barry K.W."/>
            <person name="Haridas S."/>
            <person name="Chen C."/>
            <person name="Bauer D."/>
            <person name="Andreopoulos W."/>
            <person name="Pangilinan J."/>
            <person name="LaButti K."/>
            <person name="Riley R."/>
            <person name="Lipzen A."/>
            <person name="Clum A."/>
            <person name="Drula E."/>
            <person name="Henrissat B."/>
            <person name="Kohler A."/>
            <person name="Grigoriev I.V."/>
            <person name="Martin F.M."/>
            <person name="Hacquard S."/>
        </authorList>
    </citation>
    <scope>NUCLEOTIDE SEQUENCE [LARGE SCALE GENOMIC DNA]</scope>
    <source>
        <strain evidence="5 6">MPI-SDFR-AT-0080</strain>
    </source>
</reference>
<sequence>MAGSSNQPDGHKQSNSEEPHPIYELPSGTEMSMLELSEMGSDGPRPPRYSLSMNDDGRIDVDADSAFVRGLSRMYSIYDKPQTSPPPPAYTEVDPATPAVPQPSWSVKLNVVIQVVGSRGDVQPFIALGNELQRFGHRVRLATHNVFDKFVRDSGLEFYPIGGDPAELMAYMVKNPGLIPKMQSLQAGEIHRKRVMVRHMLDGCWRSCIEPDLLTGQPFVADAIIANPPSFAHIHCAQALAIPVHLVFTMPWTKTTAFPHPLANLKNANDDRPLLNYVSYGAVNWLTWQGLGDVINEWRGKLDLEEVPMTEGADLADTLKIPFTYCWSPALVPKPRDWPSHIDVCGFFFREPPNYEPPSDLAAFLRAGPAPVYIGFGSIVLDDPDKMTAIILGAVEAAGCRAIVSKGWSKLAGAQNDNVFFVGDCPHEWLFQQVAAVVHHGGAGTTACGLRYGKPTVVVPFFGDQPFWGNMIAARGAGPTPIHHKALTVENLAQAVRFCLTPEAATAAAGIAEKMSVEDGVRTAVDSFHRNLPLADLQCDILPNQPAAWSLKAGKSTVKLSKVAAETLLQRSAVAKKHLKLHKSKRIIIENRRWDPVSGGSAAVLGTFTDLTASFTGTFYRPYQEYVKHQDDKAYEASLPSPPGSASGAGKGMKVDDSASIASSVTSTRPSGRSLGSKMASSSAKSIGGFAPTAAKGMLVDIPLAMTEGLRNLPRCVGDDIRDNGHVTDWKSGATVAGKTFFWGMAEGISDIAVKPWQGAREEGAKGAVKGLGKGMLSMTSKTGAAMFGVFAYPSAGIAKSIRSSVYSGTRKRIAEARHQESKWLVESGTAEQVDSAAISSAFEALKIPKK</sequence>
<comment type="caution">
    <text evidence="5">The sequence shown here is derived from an EMBL/GenBank/DDBJ whole genome shotgun (WGS) entry which is preliminary data.</text>
</comment>
<dbReference type="Proteomes" id="UP000774617">
    <property type="component" value="Unassembled WGS sequence"/>
</dbReference>
<feature type="domain" description="Glycosyltransferase family 28 N-terminal" evidence="3">
    <location>
        <begin position="111"/>
        <end position="259"/>
    </location>
</feature>
<keyword evidence="1" id="KW-0808">Transferase</keyword>
<dbReference type="Pfam" id="PF03033">
    <property type="entry name" value="Glyco_transf_28"/>
    <property type="match status" value="1"/>
</dbReference>
<dbReference type="InterPro" id="IPR010610">
    <property type="entry name" value="EryCIII-like_C"/>
</dbReference>
<organism evidence="5 6">
    <name type="scientific">Macrophomina phaseolina</name>
    <dbReference type="NCBI Taxonomy" id="35725"/>
    <lineage>
        <taxon>Eukaryota</taxon>
        <taxon>Fungi</taxon>
        <taxon>Dikarya</taxon>
        <taxon>Ascomycota</taxon>
        <taxon>Pezizomycotina</taxon>
        <taxon>Dothideomycetes</taxon>
        <taxon>Dothideomycetes incertae sedis</taxon>
        <taxon>Botryosphaeriales</taxon>
        <taxon>Botryosphaeriaceae</taxon>
        <taxon>Macrophomina</taxon>
    </lineage>
</organism>
<dbReference type="EMBL" id="JAGTJR010000001">
    <property type="protein sequence ID" value="KAH7065556.1"/>
    <property type="molecule type" value="Genomic_DNA"/>
</dbReference>
<dbReference type="InterPro" id="IPR002213">
    <property type="entry name" value="UDP_glucos_trans"/>
</dbReference>
<evidence type="ECO:0000313" key="5">
    <source>
        <dbReference type="EMBL" id="KAH7065556.1"/>
    </source>
</evidence>
<feature type="compositionally biased region" description="Polar residues" evidence="2">
    <location>
        <begin position="660"/>
        <end position="671"/>
    </location>
</feature>
<dbReference type="PANTHER" id="PTHR48050">
    <property type="entry name" value="STEROL 3-BETA-GLUCOSYLTRANSFERASE"/>
    <property type="match status" value="1"/>
</dbReference>
<evidence type="ECO:0000256" key="2">
    <source>
        <dbReference type="SAM" id="MobiDB-lite"/>
    </source>
</evidence>
<proteinExistence type="predicted"/>
<feature type="region of interest" description="Disordered" evidence="2">
    <location>
        <begin position="1"/>
        <end position="56"/>
    </location>
</feature>
<evidence type="ECO:0000259" key="4">
    <source>
        <dbReference type="Pfam" id="PF06722"/>
    </source>
</evidence>
<feature type="compositionally biased region" description="Basic and acidic residues" evidence="2">
    <location>
        <begin position="9"/>
        <end position="21"/>
    </location>
</feature>
<dbReference type="Gene3D" id="3.40.50.2000">
    <property type="entry name" value="Glycogen Phosphorylase B"/>
    <property type="match status" value="2"/>
</dbReference>
<evidence type="ECO:0000313" key="6">
    <source>
        <dbReference type="Proteomes" id="UP000774617"/>
    </source>
</evidence>